<comment type="caution">
    <text evidence="4">The sequence shown here is derived from an EMBL/GenBank/DDBJ whole genome shotgun (WGS) entry which is preliminary data.</text>
</comment>
<sequence length="406" mass="45203">MSFLIRAPVWLLCLLPASISCFTHHHATPSHSIAASTQQQQYCALSSGFSRKQRRGLLVLQAAKRRGGAMSRRKTQEESRSDNAESTTKGFDNEATSITQQTIPASKPNTIYSMPSLYDLAFGYRCYGEEVEFLLDAHDKYSTSDKNVPVRILELAAGPARHSLAALSEHPPSSVDSVVALDLSQEMVNYGKENADHELGSAGGRRDSFEYACGDMRDFAGLSSTKFDTAWILLGSMSHLITNDDVIRCFSSLRSALKPGSTIVVELPHPRETFSMGECTRNGWTVPLVEDDEEEYGELNIVWGDEDDEFDPIAQVRDFTVAMTLKVNNPEDIPREDPLFLQMDEDGKTEVKEIVPMRLFTLQEIDALARCAGLEMVAKYGALDEEVAMTEEDDAYRMVCILRCKE</sequence>
<accession>A0AAD8YLQ3</accession>
<dbReference type="EC" id="2.1.1.-" evidence="4"/>
<organism evidence="4 5">
    <name type="scientific">Skeletonema marinoi</name>
    <dbReference type="NCBI Taxonomy" id="267567"/>
    <lineage>
        <taxon>Eukaryota</taxon>
        <taxon>Sar</taxon>
        <taxon>Stramenopiles</taxon>
        <taxon>Ochrophyta</taxon>
        <taxon>Bacillariophyta</taxon>
        <taxon>Coscinodiscophyceae</taxon>
        <taxon>Thalassiosirophycidae</taxon>
        <taxon>Thalassiosirales</taxon>
        <taxon>Skeletonemataceae</taxon>
        <taxon>Skeletonema</taxon>
        <taxon>Skeletonema marinoi-dohrnii complex</taxon>
    </lineage>
</organism>
<dbReference type="Proteomes" id="UP001224775">
    <property type="component" value="Unassembled WGS sequence"/>
</dbReference>
<dbReference type="EMBL" id="JATAAI010000002">
    <property type="protein sequence ID" value="KAK1747592.1"/>
    <property type="molecule type" value="Genomic_DNA"/>
</dbReference>
<dbReference type="InterPro" id="IPR041698">
    <property type="entry name" value="Methyltransf_25"/>
</dbReference>
<evidence type="ECO:0000259" key="3">
    <source>
        <dbReference type="Pfam" id="PF13649"/>
    </source>
</evidence>
<feature type="domain" description="Methyltransferase" evidence="3">
    <location>
        <begin position="152"/>
        <end position="260"/>
    </location>
</feature>
<feature type="compositionally biased region" description="Polar residues" evidence="1">
    <location>
        <begin position="84"/>
        <end position="95"/>
    </location>
</feature>
<gene>
    <name evidence="4" type="ORF">QTG54_001555</name>
</gene>
<evidence type="ECO:0000256" key="1">
    <source>
        <dbReference type="SAM" id="MobiDB-lite"/>
    </source>
</evidence>
<feature type="compositionally biased region" description="Basic residues" evidence="1">
    <location>
        <begin position="64"/>
        <end position="73"/>
    </location>
</feature>
<keyword evidence="5" id="KW-1185">Reference proteome</keyword>
<keyword evidence="4" id="KW-0808">Transferase</keyword>
<dbReference type="Gene3D" id="3.40.50.150">
    <property type="entry name" value="Vaccinia Virus protein VP39"/>
    <property type="match status" value="1"/>
</dbReference>
<dbReference type="InterPro" id="IPR029063">
    <property type="entry name" value="SAM-dependent_MTases_sf"/>
</dbReference>
<dbReference type="GO" id="GO:0008168">
    <property type="term" value="F:methyltransferase activity"/>
    <property type="evidence" value="ECO:0007669"/>
    <property type="project" value="UniProtKB-KW"/>
</dbReference>
<dbReference type="CDD" id="cd02440">
    <property type="entry name" value="AdoMet_MTases"/>
    <property type="match status" value="1"/>
</dbReference>
<evidence type="ECO:0000313" key="4">
    <source>
        <dbReference type="EMBL" id="KAK1747592.1"/>
    </source>
</evidence>
<reference evidence="4" key="1">
    <citation type="submission" date="2023-06" db="EMBL/GenBank/DDBJ databases">
        <title>Survivors Of The Sea: Transcriptome response of Skeletonema marinoi to long-term dormancy.</title>
        <authorList>
            <person name="Pinder M.I.M."/>
            <person name="Kourtchenko O."/>
            <person name="Robertson E.K."/>
            <person name="Larsson T."/>
            <person name="Maumus F."/>
            <person name="Osuna-Cruz C.M."/>
            <person name="Vancaester E."/>
            <person name="Stenow R."/>
            <person name="Vandepoele K."/>
            <person name="Ploug H."/>
            <person name="Bruchert V."/>
            <person name="Godhe A."/>
            <person name="Topel M."/>
        </authorList>
    </citation>
    <scope>NUCLEOTIDE SEQUENCE</scope>
    <source>
        <strain evidence="4">R05AC</strain>
    </source>
</reference>
<feature type="chain" id="PRO_5042023688" evidence="2">
    <location>
        <begin position="21"/>
        <end position="406"/>
    </location>
</feature>
<feature type="compositionally biased region" description="Basic and acidic residues" evidence="1">
    <location>
        <begin position="74"/>
        <end position="83"/>
    </location>
</feature>
<dbReference type="GO" id="GO:0032259">
    <property type="term" value="P:methylation"/>
    <property type="evidence" value="ECO:0007669"/>
    <property type="project" value="UniProtKB-KW"/>
</dbReference>
<feature type="signal peptide" evidence="2">
    <location>
        <begin position="1"/>
        <end position="20"/>
    </location>
</feature>
<evidence type="ECO:0000313" key="5">
    <source>
        <dbReference type="Proteomes" id="UP001224775"/>
    </source>
</evidence>
<keyword evidence="2" id="KW-0732">Signal</keyword>
<keyword evidence="4" id="KW-0489">Methyltransferase</keyword>
<proteinExistence type="predicted"/>
<dbReference type="AlphaFoldDB" id="A0AAD8YLQ3"/>
<evidence type="ECO:0000256" key="2">
    <source>
        <dbReference type="SAM" id="SignalP"/>
    </source>
</evidence>
<dbReference type="PROSITE" id="PS51257">
    <property type="entry name" value="PROKAR_LIPOPROTEIN"/>
    <property type="match status" value="1"/>
</dbReference>
<protein>
    <submittedName>
        <fullName evidence="4">Methyltransferase</fullName>
        <ecNumber evidence="4">2.1.1.-</ecNumber>
    </submittedName>
</protein>
<dbReference type="SUPFAM" id="SSF53335">
    <property type="entry name" value="S-adenosyl-L-methionine-dependent methyltransferases"/>
    <property type="match status" value="1"/>
</dbReference>
<dbReference type="Gene3D" id="2.20.25.110">
    <property type="entry name" value="S-adenosyl-L-methionine-dependent methyltransferases"/>
    <property type="match status" value="1"/>
</dbReference>
<name>A0AAD8YLQ3_9STRA</name>
<feature type="region of interest" description="Disordered" evidence="1">
    <location>
        <begin position="64"/>
        <end position="95"/>
    </location>
</feature>
<dbReference type="Pfam" id="PF13649">
    <property type="entry name" value="Methyltransf_25"/>
    <property type="match status" value="1"/>
</dbReference>